<dbReference type="SUPFAM" id="SSF48452">
    <property type="entry name" value="TPR-like"/>
    <property type="match status" value="1"/>
</dbReference>
<evidence type="ECO:0000313" key="1">
    <source>
        <dbReference type="EMBL" id="SVD14079.1"/>
    </source>
</evidence>
<dbReference type="SUPFAM" id="SSF52833">
    <property type="entry name" value="Thioredoxin-like"/>
    <property type="match status" value="1"/>
</dbReference>
<dbReference type="Gene3D" id="1.25.40.10">
    <property type="entry name" value="Tetratricopeptide repeat domain"/>
    <property type="match status" value="2"/>
</dbReference>
<protein>
    <recommendedName>
        <fullName evidence="2">Thioredoxin-like fold domain-containing protein</fullName>
    </recommendedName>
</protein>
<name>A0A382SVY1_9ZZZZ</name>
<dbReference type="Gene3D" id="3.40.30.10">
    <property type="entry name" value="Glutaredoxin"/>
    <property type="match status" value="1"/>
</dbReference>
<reference evidence="1" key="1">
    <citation type="submission" date="2018-05" db="EMBL/GenBank/DDBJ databases">
        <authorList>
            <person name="Lanie J.A."/>
            <person name="Ng W.-L."/>
            <person name="Kazmierczak K.M."/>
            <person name="Andrzejewski T.M."/>
            <person name="Davidsen T.M."/>
            <person name="Wayne K.J."/>
            <person name="Tettelin H."/>
            <person name="Glass J.I."/>
            <person name="Rusch D."/>
            <person name="Podicherti R."/>
            <person name="Tsui H.-C.T."/>
            <person name="Winkler M.E."/>
        </authorList>
    </citation>
    <scope>NUCLEOTIDE SEQUENCE</scope>
</reference>
<proteinExistence type="predicted"/>
<dbReference type="InterPro" id="IPR036249">
    <property type="entry name" value="Thioredoxin-like_sf"/>
</dbReference>
<gene>
    <name evidence="1" type="ORF">METZ01_LOCUS366933</name>
</gene>
<feature type="non-terminal residue" evidence="1">
    <location>
        <position position="231"/>
    </location>
</feature>
<sequence length="231" mass="26398">VVLKVNPQDRDHPENAEIVRKHGVTYYPTIAFLSSEGHLISSNTGYIPPDQFSELMKKTLKEENELENLRAEIQKNPENIKANINLAMIYIKRGNFTEGQTLINTISVLDPSNQSKFLTKVYAEMALAPINPSNIEVGEALLDKASALDLKDDSAYLSKLHFNFGIFYYDQSRQNNKDYPQKAEKHLKIVIDKYPKSEFYEPAQLYLAVTYYLQEKKPMAISFLEKLSSQA</sequence>
<dbReference type="AlphaFoldDB" id="A0A382SVY1"/>
<feature type="non-terminal residue" evidence="1">
    <location>
        <position position="1"/>
    </location>
</feature>
<dbReference type="EMBL" id="UINC01132025">
    <property type="protein sequence ID" value="SVD14079.1"/>
    <property type="molecule type" value="Genomic_DNA"/>
</dbReference>
<dbReference type="InterPro" id="IPR011990">
    <property type="entry name" value="TPR-like_helical_dom_sf"/>
</dbReference>
<evidence type="ECO:0008006" key="2">
    <source>
        <dbReference type="Google" id="ProtNLM"/>
    </source>
</evidence>
<organism evidence="1">
    <name type="scientific">marine metagenome</name>
    <dbReference type="NCBI Taxonomy" id="408172"/>
    <lineage>
        <taxon>unclassified sequences</taxon>
        <taxon>metagenomes</taxon>
        <taxon>ecological metagenomes</taxon>
    </lineage>
</organism>
<accession>A0A382SVY1</accession>